<proteinExistence type="predicted"/>
<dbReference type="EMBL" id="EU016603">
    <property type="protein sequence ID" value="ABZ07551.1"/>
    <property type="molecule type" value="Genomic_DNA"/>
</dbReference>
<feature type="compositionally biased region" description="Polar residues" evidence="1">
    <location>
        <begin position="23"/>
        <end position="32"/>
    </location>
</feature>
<evidence type="ECO:0000313" key="2">
    <source>
        <dbReference type="EMBL" id="ABZ07551.1"/>
    </source>
</evidence>
<protein>
    <submittedName>
        <fullName evidence="2">Uncharacterized protein</fullName>
    </submittedName>
</protein>
<accession>B3T4P1</accession>
<reference evidence="2" key="1">
    <citation type="journal article" date="2008" name="ISME J.">
        <title>Genomic patterns of recombination, clonal divergence and environment in marine microbial populations.</title>
        <authorList>
            <person name="Konstantinidis K.T."/>
            <person name="Delong E.F."/>
        </authorList>
    </citation>
    <scope>NUCLEOTIDE SEQUENCE</scope>
</reference>
<feature type="region of interest" description="Disordered" evidence="1">
    <location>
        <begin position="1"/>
        <end position="68"/>
    </location>
</feature>
<gene>
    <name evidence="2" type="ORF">ALOHA_HF4000ANIW137J11ctg1g4</name>
</gene>
<feature type="compositionally biased region" description="Low complexity" evidence="1">
    <location>
        <begin position="1"/>
        <end position="21"/>
    </location>
</feature>
<name>B3T4P1_9ZZZZ</name>
<evidence type="ECO:0000256" key="1">
    <source>
        <dbReference type="SAM" id="MobiDB-lite"/>
    </source>
</evidence>
<organism evidence="2">
    <name type="scientific">uncultured marine microorganism HF4000_ANIW137J11</name>
    <dbReference type="NCBI Taxonomy" id="455532"/>
    <lineage>
        <taxon>unclassified sequences</taxon>
        <taxon>environmental samples</taxon>
    </lineage>
</organism>
<dbReference type="AlphaFoldDB" id="B3T4P1"/>
<sequence>MLSPQPRIRPAAIAAASVARRNSGASSATGPTQRHRARFYNGGCETPCSRRPGRAESPSGRGKRARPD</sequence>